<accession>A0ACB8STR8</accession>
<organism evidence="1 2">
    <name type="scientific">Artomyces pyxidatus</name>
    <dbReference type="NCBI Taxonomy" id="48021"/>
    <lineage>
        <taxon>Eukaryota</taxon>
        <taxon>Fungi</taxon>
        <taxon>Dikarya</taxon>
        <taxon>Basidiomycota</taxon>
        <taxon>Agaricomycotina</taxon>
        <taxon>Agaricomycetes</taxon>
        <taxon>Russulales</taxon>
        <taxon>Auriscalpiaceae</taxon>
        <taxon>Artomyces</taxon>
    </lineage>
</organism>
<reference evidence="1" key="2">
    <citation type="journal article" date="2022" name="New Phytol.">
        <title>Evolutionary transition to the ectomycorrhizal habit in the genomes of a hyperdiverse lineage of mushroom-forming fungi.</title>
        <authorList>
            <person name="Looney B."/>
            <person name="Miyauchi S."/>
            <person name="Morin E."/>
            <person name="Drula E."/>
            <person name="Courty P.E."/>
            <person name="Kohler A."/>
            <person name="Kuo A."/>
            <person name="LaButti K."/>
            <person name="Pangilinan J."/>
            <person name="Lipzen A."/>
            <person name="Riley R."/>
            <person name="Andreopoulos W."/>
            <person name="He G."/>
            <person name="Johnson J."/>
            <person name="Nolan M."/>
            <person name="Tritt A."/>
            <person name="Barry K.W."/>
            <person name="Grigoriev I.V."/>
            <person name="Nagy L.G."/>
            <person name="Hibbett D."/>
            <person name="Henrissat B."/>
            <person name="Matheny P.B."/>
            <person name="Labbe J."/>
            <person name="Martin F.M."/>
        </authorList>
    </citation>
    <scope>NUCLEOTIDE SEQUENCE</scope>
    <source>
        <strain evidence="1">HHB10654</strain>
    </source>
</reference>
<name>A0ACB8STR8_9AGAM</name>
<dbReference type="EMBL" id="MU277225">
    <property type="protein sequence ID" value="KAI0059572.1"/>
    <property type="molecule type" value="Genomic_DNA"/>
</dbReference>
<gene>
    <name evidence="1" type="ORF">BV25DRAFT_1860158</name>
</gene>
<dbReference type="Proteomes" id="UP000814140">
    <property type="component" value="Unassembled WGS sequence"/>
</dbReference>
<sequence length="1518" mass="168086">MVNESVKLFLRPSSTIQVQVHRQSRFHLGRKGETYLLGEISKRLVDLASITEQGYTYPLTVTGESSGSIRITLSVEQTISSLAELGLASAAADLDRADHALDRLNKPSNTSGLLQSVSAAVGDAQSVDAAVQQVTRATGTEILGSALQFLDVLVQVVDGFADVRVEILLLRVLTRWYLQVHPIFRLSWTLLSTVYKTLKAQAVEDEAMRDLAIDLRDMLGYARRCTNVKKIDGTTDILVEVGRLVSDGAIIIDERMRHGFIGRTVTSMYRDTQKRIQDCRDRLSKLQGKFSVSLQIGIHDTINQIGDKVDLADIRSLPVVSSAAYDGRNLCMEGTRREIIDEVMTWASSPSDKEPSIFWLHAMAGEGKTSIATSVAHALHDKKILGGSFFFSRDYAECTRVDNVFVTLVSQLVDHMPEFTPFVAHVLQGQRSEIISSAHNQFHLLMKKVFTYVAKEPVVFVLDALDECISGRDHRELLLSCLTAREGLPSSCRFFLTSRPEDDIGSQLETLDNTVLHSESLRSFTGTTIDADIQMFLQTSLQRVAAHSRKIRNLKQANWPGPERQQMMLKQTSGLFIWAATAIRFLEDTYVADPEKQLQIILNGSSSYQLSMGSRTPSDYLDQLYIKVLDHAYPGCMTSNDHDILGAIVLMQEPLSAISIAQLLHISVQDENSDAAYYNVVYEAIWRLQSVLTAPTHIENAATPIHVLHPSFPDFMTVEERCSEKYYINKSEHHVKLARGCLQVMQDFLQFNICRIKDILKVNAEIEYLDLSIQTYIPECLKYACIFWAEHVVKASASEYEQLKSQIKDFLQNHLLNWLEVLSLLKSLQSGFLSLQVIADWAQPKNNDDFKQLLTEAMRFLTTFWQPMEASALHVHISLAQYIPTKSVLAKYLHGFKCHGIHVTTGLAQFWPQYHAVLTGHTSVVKTVVYSPDGAYIASGSWDNTIRIWDARTGALVGEPLQGHTYSIEIVAFSPNGAYIASGSSDSTMRIWDAKTGAPVGQPLKHDSSVHVVVFSPDGAYIASGSRDKTIRIWKVETRELVGQAFEGHKDGVCAVTFSLDGAYILSGSRDNTIRLWEAQTGVLVSEPLEGHAWLAFSPNGAYVVSGAYDKTAKIWDVKTGIAVGEPLEGHTGPIQTVAFSPDGMYIASGSWDKTIRLWDARTGASVGEPFQGHTNLVNTVAFSPDGIYIASGSSDDTVRIWEAKTRSPVAKPFEGHTSSVSSVTFSHDGAYIAFGSRDNLIRVWEVKTGAPVGKPLEGHQDEVCAVAFSPDGAYIASGSHDKTIRIWNAKTGVSVGKPFEGHIDAVNTVAFSPDGVYIASGSRDSTVRVWEAQTGALVHEPLQGHTHWVNVVVFSPDGAHIATGSWDFTIRIWDTKTGAQVSKPLEYGPFSIETLVYSSDGVYIASWSSFDQNIKIWDVKTCRMLFKCTQLSILKGVNSLVQAASEYKCWNKNAELSGCWFRDIQDGWVMGPNSQRVCWIPLDSLSGPFEICGFCMVCFPSQGMPIILDVSECFHVS</sequence>
<proteinExistence type="predicted"/>
<evidence type="ECO:0000313" key="2">
    <source>
        <dbReference type="Proteomes" id="UP000814140"/>
    </source>
</evidence>
<reference evidence="1" key="1">
    <citation type="submission" date="2021-03" db="EMBL/GenBank/DDBJ databases">
        <authorList>
            <consortium name="DOE Joint Genome Institute"/>
            <person name="Ahrendt S."/>
            <person name="Looney B.P."/>
            <person name="Miyauchi S."/>
            <person name="Morin E."/>
            <person name="Drula E."/>
            <person name="Courty P.E."/>
            <person name="Chicoki N."/>
            <person name="Fauchery L."/>
            <person name="Kohler A."/>
            <person name="Kuo A."/>
            <person name="Labutti K."/>
            <person name="Pangilinan J."/>
            <person name="Lipzen A."/>
            <person name="Riley R."/>
            <person name="Andreopoulos W."/>
            <person name="He G."/>
            <person name="Johnson J."/>
            <person name="Barry K.W."/>
            <person name="Grigoriev I.V."/>
            <person name="Nagy L."/>
            <person name="Hibbett D."/>
            <person name="Henrissat B."/>
            <person name="Matheny P.B."/>
            <person name="Labbe J."/>
            <person name="Martin F."/>
        </authorList>
    </citation>
    <scope>NUCLEOTIDE SEQUENCE</scope>
    <source>
        <strain evidence="1">HHB10654</strain>
    </source>
</reference>
<comment type="caution">
    <text evidence="1">The sequence shown here is derived from an EMBL/GenBank/DDBJ whole genome shotgun (WGS) entry which is preliminary data.</text>
</comment>
<protein>
    <submittedName>
        <fullName evidence="1">WD40 repeat-like protein</fullName>
    </submittedName>
</protein>
<keyword evidence="2" id="KW-1185">Reference proteome</keyword>
<evidence type="ECO:0000313" key="1">
    <source>
        <dbReference type="EMBL" id="KAI0059572.1"/>
    </source>
</evidence>